<feature type="coiled-coil region" evidence="1">
    <location>
        <begin position="103"/>
        <end position="144"/>
    </location>
</feature>
<protein>
    <submittedName>
        <fullName evidence="4">HlyD family secretion protein</fullName>
    </submittedName>
</protein>
<dbReference type="PANTHER" id="PTHR30386:SF18">
    <property type="entry name" value="INNER MEMBRANE PROTEIN YIAV-RELATED"/>
    <property type="match status" value="1"/>
</dbReference>
<gene>
    <name evidence="4" type="ORF">ACFSQZ_01850</name>
</gene>
<dbReference type="InterPro" id="IPR050739">
    <property type="entry name" value="MFP"/>
</dbReference>
<keyword evidence="2" id="KW-0812">Transmembrane</keyword>
<dbReference type="SUPFAM" id="SSF111369">
    <property type="entry name" value="HlyD-like secretion proteins"/>
    <property type="match status" value="2"/>
</dbReference>
<dbReference type="EMBL" id="JBHUJC010000003">
    <property type="protein sequence ID" value="MFD2275199.1"/>
    <property type="molecule type" value="Genomic_DNA"/>
</dbReference>
<sequence>MDILLVLTYLGICILVFKVFKVPLTKWTVPTAVFIGVILIGTLMLAMNYNHPASHAASRTFITTPIMPNVRGLVTEVPVSPNQPVTKGDVLFKIDPTPFQEVVNQKQAALDSARAMVDELNDTVNQLNAEIDRATASRDLAQEAFDSFSKVGTGGVSALQIENRRQLLSESEASLTAARAAHIRAKHQLESQNNNAIPQAQAELERARFDLDSTTVTAPADGYVTQLTLRRGMMAVPLPLRPVMVFVNKQENRLIANFRQNSLRRIADGSKAEVLFPSLPGKVFQAKVDYTMPVLAEGELQAQGKLISAQQLNTQGLVPVVIHITDEKFPADKLPLGINGQVAIYSEHLESLSIIRKVLFRMKSWKNFLYFDH</sequence>
<evidence type="ECO:0000313" key="4">
    <source>
        <dbReference type="EMBL" id="MFD2275199.1"/>
    </source>
</evidence>
<evidence type="ECO:0000313" key="5">
    <source>
        <dbReference type="Proteomes" id="UP001597297"/>
    </source>
</evidence>
<organism evidence="4 5">
    <name type="scientific">Rubritalea spongiae</name>
    <dbReference type="NCBI Taxonomy" id="430797"/>
    <lineage>
        <taxon>Bacteria</taxon>
        <taxon>Pseudomonadati</taxon>
        <taxon>Verrucomicrobiota</taxon>
        <taxon>Verrucomicrobiia</taxon>
        <taxon>Verrucomicrobiales</taxon>
        <taxon>Rubritaleaceae</taxon>
        <taxon>Rubritalea</taxon>
    </lineage>
</organism>
<feature type="domain" description="Multidrug resistance protein MdtA-like barrel-sandwich hybrid" evidence="3">
    <location>
        <begin position="66"/>
        <end position="234"/>
    </location>
</feature>
<dbReference type="InterPro" id="IPR058625">
    <property type="entry name" value="MdtA-like_BSH"/>
</dbReference>
<reference evidence="5" key="1">
    <citation type="journal article" date="2019" name="Int. J. Syst. Evol. Microbiol.">
        <title>The Global Catalogue of Microorganisms (GCM) 10K type strain sequencing project: providing services to taxonomists for standard genome sequencing and annotation.</title>
        <authorList>
            <consortium name="The Broad Institute Genomics Platform"/>
            <consortium name="The Broad Institute Genome Sequencing Center for Infectious Disease"/>
            <person name="Wu L."/>
            <person name="Ma J."/>
        </authorList>
    </citation>
    <scope>NUCLEOTIDE SEQUENCE [LARGE SCALE GENOMIC DNA]</scope>
    <source>
        <strain evidence="5">JCM 16545</strain>
    </source>
</reference>
<keyword evidence="5" id="KW-1185">Reference proteome</keyword>
<name>A0ABW5DYL2_9BACT</name>
<evidence type="ECO:0000259" key="3">
    <source>
        <dbReference type="Pfam" id="PF25917"/>
    </source>
</evidence>
<evidence type="ECO:0000256" key="2">
    <source>
        <dbReference type="SAM" id="Phobius"/>
    </source>
</evidence>
<dbReference type="Gene3D" id="2.40.50.100">
    <property type="match status" value="1"/>
</dbReference>
<evidence type="ECO:0000256" key="1">
    <source>
        <dbReference type="SAM" id="Coils"/>
    </source>
</evidence>
<feature type="transmembrane region" description="Helical" evidence="2">
    <location>
        <begin position="31"/>
        <end position="49"/>
    </location>
</feature>
<dbReference type="Proteomes" id="UP001597297">
    <property type="component" value="Unassembled WGS sequence"/>
</dbReference>
<dbReference type="PANTHER" id="PTHR30386">
    <property type="entry name" value="MEMBRANE FUSION SUBUNIT OF EMRAB-TOLC MULTIDRUG EFFLUX PUMP"/>
    <property type="match status" value="1"/>
</dbReference>
<dbReference type="Gene3D" id="2.40.30.170">
    <property type="match status" value="1"/>
</dbReference>
<comment type="caution">
    <text evidence="4">The sequence shown here is derived from an EMBL/GenBank/DDBJ whole genome shotgun (WGS) entry which is preliminary data.</text>
</comment>
<keyword evidence="2" id="KW-1133">Transmembrane helix</keyword>
<keyword evidence="2" id="KW-0472">Membrane</keyword>
<proteinExistence type="predicted"/>
<dbReference type="Gene3D" id="1.10.287.470">
    <property type="entry name" value="Helix hairpin bin"/>
    <property type="match status" value="1"/>
</dbReference>
<dbReference type="RefSeq" id="WP_377094946.1">
    <property type="nucleotide sequence ID" value="NZ_JBHSJM010000001.1"/>
</dbReference>
<dbReference type="Pfam" id="PF25917">
    <property type="entry name" value="BSH_RND"/>
    <property type="match status" value="1"/>
</dbReference>
<keyword evidence="1" id="KW-0175">Coiled coil</keyword>
<accession>A0ABW5DYL2</accession>